<evidence type="ECO:0000256" key="1">
    <source>
        <dbReference type="ARBA" id="ARBA00010490"/>
    </source>
</evidence>
<name>A0A075GTS9_9EURY</name>
<accession>A0A075GTS9</accession>
<dbReference type="GO" id="GO:0003677">
    <property type="term" value="F:DNA binding"/>
    <property type="evidence" value="ECO:0007669"/>
    <property type="project" value="UniProtKB-KW"/>
</dbReference>
<dbReference type="PANTHER" id="PTHR10840">
    <property type="entry name" value="PROGRAMMED CELL DEATH PROTEIN 5"/>
    <property type="match status" value="1"/>
</dbReference>
<evidence type="ECO:0000313" key="3">
    <source>
        <dbReference type="EMBL" id="AIF07144.1"/>
    </source>
</evidence>
<protein>
    <submittedName>
        <fullName evidence="3">DNA-binding protein</fullName>
    </submittedName>
</protein>
<organism evidence="3">
    <name type="scientific">uncultured marine group II/III euryarchaeote KM3_200_A03</name>
    <dbReference type="NCBI Taxonomy" id="1457974"/>
    <lineage>
        <taxon>Archaea</taxon>
        <taxon>Methanobacteriati</taxon>
        <taxon>Methanobacteriota</taxon>
        <taxon>environmental samples</taxon>
    </lineage>
</organism>
<dbReference type="EMBL" id="KF900792">
    <property type="protein sequence ID" value="AIF07144.1"/>
    <property type="molecule type" value="Genomic_DNA"/>
</dbReference>
<dbReference type="PIRSF" id="PIRSF015730">
    <property type="entry name" value="TFAR19"/>
    <property type="match status" value="1"/>
</dbReference>
<reference evidence="3" key="1">
    <citation type="journal article" date="2014" name="Genome Biol. Evol.">
        <title>Pangenome evidence for extensive interdomain horizontal transfer affecting lineage core and shell genes in uncultured planktonic thaumarchaeota and euryarchaeota.</title>
        <authorList>
            <person name="Deschamps P."/>
            <person name="Zivanovic Y."/>
            <person name="Moreira D."/>
            <person name="Rodriguez-Valera F."/>
            <person name="Lopez-Garcia P."/>
        </authorList>
    </citation>
    <scope>NUCLEOTIDE SEQUENCE</scope>
</reference>
<keyword evidence="3" id="KW-0238">DNA-binding</keyword>
<evidence type="ECO:0000256" key="2">
    <source>
        <dbReference type="SAM" id="Coils"/>
    </source>
</evidence>
<dbReference type="Pfam" id="PF01984">
    <property type="entry name" value="dsDNA_bind"/>
    <property type="match status" value="1"/>
</dbReference>
<dbReference type="PANTHER" id="PTHR10840:SF0">
    <property type="entry name" value="PROGRAMMED CELL DEATH PROTEIN 5"/>
    <property type="match status" value="1"/>
</dbReference>
<keyword evidence="2" id="KW-0175">Coiled coil</keyword>
<dbReference type="GO" id="GO:0005829">
    <property type="term" value="C:cytosol"/>
    <property type="evidence" value="ECO:0007669"/>
    <property type="project" value="TreeGrafter"/>
</dbReference>
<comment type="similarity">
    <text evidence="1">Belongs to the PDCD5 family.</text>
</comment>
<proteinExistence type="inferred from homology"/>
<dbReference type="InterPro" id="IPR002836">
    <property type="entry name" value="PDCD5-like"/>
</dbReference>
<dbReference type="SUPFAM" id="SSF46950">
    <property type="entry name" value="Double-stranded DNA-binding domain"/>
    <property type="match status" value="1"/>
</dbReference>
<sequence length="113" mass="12965">MEDRELEELRQRRLQEMQAQAEQQLAQEQEQLNHNAQVQGALRQLMSAEAKERLAQVRVARPKMAATVEQQVLALAGDGKLTGPIDDATLQQMLAQLSRKRETTVEVRRYRDV</sequence>
<dbReference type="AlphaFoldDB" id="A0A075GTS9"/>
<feature type="coiled-coil region" evidence="2">
    <location>
        <begin position="4"/>
        <end position="39"/>
    </location>
</feature>
<dbReference type="Gene3D" id="1.10.8.140">
    <property type="entry name" value="PDCD5-like"/>
    <property type="match status" value="1"/>
</dbReference>
<dbReference type="InterPro" id="IPR036883">
    <property type="entry name" value="PDCD5-like_sf"/>
</dbReference>